<gene>
    <name evidence="2" type="ORF">PLXY2_LOCUS4294</name>
</gene>
<dbReference type="PANTHER" id="PTHR47027:SF30">
    <property type="entry name" value="THAP-TYPE DOMAIN-CONTAINING PROTEIN"/>
    <property type="match status" value="1"/>
</dbReference>
<dbReference type="InterPro" id="IPR000477">
    <property type="entry name" value="RT_dom"/>
</dbReference>
<protein>
    <submittedName>
        <fullName evidence="2">(diamondback moth) hypothetical protein</fullName>
    </submittedName>
</protein>
<organism evidence="2 3">
    <name type="scientific">Plutella xylostella</name>
    <name type="common">Diamondback moth</name>
    <name type="synonym">Plutella maculipennis</name>
    <dbReference type="NCBI Taxonomy" id="51655"/>
    <lineage>
        <taxon>Eukaryota</taxon>
        <taxon>Metazoa</taxon>
        <taxon>Ecdysozoa</taxon>
        <taxon>Arthropoda</taxon>
        <taxon>Hexapoda</taxon>
        <taxon>Insecta</taxon>
        <taxon>Pterygota</taxon>
        <taxon>Neoptera</taxon>
        <taxon>Endopterygota</taxon>
        <taxon>Lepidoptera</taxon>
        <taxon>Glossata</taxon>
        <taxon>Ditrysia</taxon>
        <taxon>Yponomeutoidea</taxon>
        <taxon>Plutellidae</taxon>
        <taxon>Plutella</taxon>
    </lineage>
</organism>
<keyword evidence="3" id="KW-1185">Reference proteome</keyword>
<dbReference type="CDD" id="cd01650">
    <property type="entry name" value="RT_nLTR_like"/>
    <property type="match status" value="1"/>
</dbReference>
<evidence type="ECO:0000313" key="3">
    <source>
        <dbReference type="Proteomes" id="UP000653454"/>
    </source>
</evidence>
<dbReference type="AlphaFoldDB" id="A0A8S4E4V8"/>
<dbReference type="GO" id="GO:0071897">
    <property type="term" value="P:DNA biosynthetic process"/>
    <property type="evidence" value="ECO:0007669"/>
    <property type="project" value="UniProtKB-ARBA"/>
</dbReference>
<dbReference type="PANTHER" id="PTHR47027">
    <property type="entry name" value="REVERSE TRANSCRIPTASE DOMAIN-CONTAINING PROTEIN"/>
    <property type="match status" value="1"/>
</dbReference>
<dbReference type="PROSITE" id="PS50878">
    <property type="entry name" value="RT_POL"/>
    <property type="match status" value="1"/>
</dbReference>
<dbReference type="InterPro" id="IPR043502">
    <property type="entry name" value="DNA/RNA_pol_sf"/>
</dbReference>
<dbReference type="Proteomes" id="UP000653454">
    <property type="component" value="Unassembled WGS sequence"/>
</dbReference>
<reference evidence="2" key="1">
    <citation type="submission" date="2020-11" db="EMBL/GenBank/DDBJ databases">
        <authorList>
            <person name="Whiteford S."/>
        </authorList>
    </citation>
    <scope>NUCLEOTIDE SEQUENCE</scope>
</reference>
<sequence length="685" mass="77980">MYDKLIHILSDAAERSSGELSSRPKKAKHLCGWNRHVREAHQEARRDFETWVLCRRPTRGPVFISMSESRKRFKSRLRWCQNNQDQLKMNVLADHRHAKRFGKFWKATKKLDVRPGLAACVDGRSDPAAIADLFRSHFQVHSPLGPSASSVCDTHQSCGVEELPYTRFTAAQIRHVLRKMTGGKSPGHDGLSVEHLKFAGVHLPRILAMFFTMCMSHSYLPHKLMRTLVVPIVKNRTGDITDRGNYRPISLATTVAKVLDSLLDSCLDPYLNLHDAQFGFRPGLSTESAILSLKHTVRYYTARKTPVYACFLDLSKAFDLVSYDVLWGKLGDRGVPVEVLNLFRYWYSNQSNLVRWAGALSEPYTLECGVRQGGLTSPKLFNVYVNDLIVKLSSTRSGCSVGGVRVNNLSYADDMVLLSPSARGLRELLAVCESYSASHGLTYNVKKCEYIIFKSAGKSPENTLNIQLNKIDVKRVSQCKYLGHWLNDELNDDIDIERERRALAIRGNMLARRFHRCNTEVKISLFKAYCQSFYTGSLWVDHTKKSLDTLRIQYNNIFRMLLGLPRYCSASGMFALNYTDGFHAVMRKKTTSLINRVRNSPNSILNTVVDMASPLWKTLIRRDTDMAFRLGKAAMEAGQYGEAFKKFVEVLKLYDATLLPPYRSYYDTVQELRHCMLAMGNYRIV</sequence>
<dbReference type="SUPFAM" id="SSF56672">
    <property type="entry name" value="DNA/RNA polymerases"/>
    <property type="match status" value="1"/>
</dbReference>
<dbReference type="Pfam" id="PF00078">
    <property type="entry name" value="RVT_1"/>
    <property type="match status" value="1"/>
</dbReference>
<feature type="domain" description="Reverse transcriptase" evidence="1">
    <location>
        <begin position="213"/>
        <end position="468"/>
    </location>
</feature>
<evidence type="ECO:0000259" key="1">
    <source>
        <dbReference type="PROSITE" id="PS50878"/>
    </source>
</evidence>
<name>A0A8S4E4V8_PLUXY</name>
<dbReference type="EMBL" id="CAJHNJ030000012">
    <property type="protein sequence ID" value="CAG9110066.1"/>
    <property type="molecule type" value="Genomic_DNA"/>
</dbReference>
<comment type="caution">
    <text evidence="2">The sequence shown here is derived from an EMBL/GenBank/DDBJ whole genome shotgun (WGS) entry which is preliminary data.</text>
</comment>
<evidence type="ECO:0000313" key="2">
    <source>
        <dbReference type="EMBL" id="CAG9110066.1"/>
    </source>
</evidence>
<proteinExistence type="predicted"/>
<accession>A0A8S4E4V8</accession>